<dbReference type="EMBL" id="CP036272">
    <property type="protein sequence ID" value="QDT59423.1"/>
    <property type="molecule type" value="Genomic_DNA"/>
</dbReference>
<proteinExistence type="predicted"/>
<keyword evidence="3" id="KW-1185">Reference proteome</keyword>
<keyword evidence="1" id="KW-1133">Transmembrane helix</keyword>
<name>A0A517STL6_9BACT</name>
<sequence length="157" mass="18128">MGDTRIAVVAVLVLSVIILSVYSFFNKDDANPWDEHMEKQRREYELAAAPHVEAIEEAHSLWAAERTSEAVARYKLILKQDGSSYLGDELGVAYRRVIEFEAEYGDPGEARDWCLRARSEWNLKISFSSETARQIWNEVALDTDNPPERLWQRVLNR</sequence>
<keyword evidence="1" id="KW-0812">Transmembrane</keyword>
<evidence type="ECO:0000256" key="1">
    <source>
        <dbReference type="SAM" id="Phobius"/>
    </source>
</evidence>
<dbReference type="AlphaFoldDB" id="A0A517STL6"/>
<reference evidence="2 3" key="1">
    <citation type="submission" date="2019-02" db="EMBL/GenBank/DDBJ databases">
        <title>Deep-cultivation of Planctomycetes and their phenomic and genomic characterization uncovers novel biology.</title>
        <authorList>
            <person name="Wiegand S."/>
            <person name="Jogler M."/>
            <person name="Boedeker C."/>
            <person name="Pinto D."/>
            <person name="Vollmers J."/>
            <person name="Rivas-Marin E."/>
            <person name="Kohn T."/>
            <person name="Peeters S.H."/>
            <person name="Heuer A."/>
            <person name="Rast P."/>
            <person name="Oberbeckmann S."/>
            <person name="Bunk B."/>
            <person name="Jeske O."/>
            <person name="Meyerdierks A."/>
            <person name="Storesund J.E."/>
            <person name="Kallscheuer N."/>
            <person name="Luecker S."/>
            <person name="Lage O.M."/>
            <person name="Pohl T."/>
            <person name="Merkel B.J."/>
            <person name="Hornburger P."/>
            <person name="Mueller R.-W."/>
            <person name="Bruemmer F."/>
            <person name="Labrenz M."/>
            <person name="Spormann A.M."/>
            <person name="Op den Camp H."/>
            <person name="Overmann J."/>
            <person name="Amann R."/>
            <person name="Jetten M.S.M."/>
            <person name="Mascher T."/>
            <person name="Medema M.H."/>
            <person name="Devos D.P."/>
            <person name="Kaster A.-K."/>
            <person name="Ovreas L."/>
            <person name="Rohde M."/>
            <person name="Galperin M.Y."/>
            <person name="Jogler C."/>
        </authorList>
    </citation>
    <scope>NUCLEOTIDE SEQUENCE [LARGE SCALE GENOMIC DNA]</scope>
    <source>
        <strain evidence="2 3">SV_7m_r</strain>
    </source>
</reference>
<dbReference type="RefSeq" id="WP_145271292.1">
    <property type="nucleotide sequence ID" value="NZ_CP036272.1"/>
</dbReference>
<keyword evidence="1" id="KW-0472">Membrane</keyword>
<gene>
    <name evidence="2" type="ORF">SV7mr_19300</name>
</gene>
<protein>
    <submittedName>
        <fullName evidence="2">Uncharacterized protein</fullName>
    </submittedName>
</protein>
<evidence type="ECO:0000313" key="2">
    <source>
        <dbReference type="EMBL" id="QDT59423.1"/>
    </source>
</evidence>
<organism evidence="2 3">
    <name type="scientific">Stieleria bergensis</name>
    <dbReference type="NCBI Taxonomy" id="2528025"/>
    <lineage>
        <taxon>Bacteria</taxon>
        <taxon>Pseudomonadati</taxon>
        <taxon>Planctomycetota</taxon>
        <taxon>Planctomycetia</taxon>
        <taxon>Pirellulales</taxon>
        <taxon>Pirellulaceae</taxon>
        <taxon>Stieleria</taxon>
    </lineage>
</organism>
<accession>A0A517STL6</accession>
<dbReference type="Proteomes" id="UP000315003">
    <property type="component" value="Chromosome"/>
</dbReference>
<evidence type="ECO:0000313" key="3">
    <source>
        <dbReference type="Proteomes" id="UP000315003"/>
    </source>
</evidence>
<feature type="transmembrane region" description="Helical" evidence="1">
    <location>
        <begin position="6"/>
        <end position="25"/>
    </location>
</feature>